<dbReference type="PANTHER" id="PTHR23088:SF27">
    <property type="entry name" value="DEAMINATED GLUTATHIONE AMIDASE"/>
    <property type="match status" value="1"/>
</dbReference>
<sequence length="271" mass="29513">MRIGLIQMTSGIDPERNAATLERDLAAVAAEGAHIAFTPEMSGCLDKNRERLMATATTEAKDPVLARVREVAKKTGLWIHLGSLALKSIDAEKLVNRGFLISPDGEVAASYDKIHLFDVDLGEGERYGESRTFQGGTRPALADADGATIGMTICYDVRFPRLFDRLSEAGAQILSVPAAFTVPTGEAHWHLLLRARAVENSCFVIAAAQAGAHEDGRTTYGHSLVVDPWGEVLLDMGTEPGHAVCDLELERISEIRRKLPSHEHRTHIEPL</sequence>
<dbReference type="GO" id="GO:0016811">
    <property type="term" value="F:hydrolase activity, acting on carbon-nitrogen (but not peptide) bonds, in linear amides"/>
    <property type="evidence" value="ECO:0007669"/>
    <property type="project" value="InterPro"/>
</dbReference>
<dbReference type="EMBL" id="NFZT01000001">
    <property type="protein sequence ID" value="OWV33173.1"/>
    <property type="molecule type" value="Genomic_DNA"/>
</dbReference>
<feature type="domain" description="CN hydrolase" evidence="3">
    <location>
        <begin position="1"/>
        <end position="249"/>
    </location>
</feature>
<evidence type="ECO:0000313" key="5">
    <source>
        <dbReference type="Proteomes" id="UP000198462"/>
    </source>
</evidence>
<dbReference type="RefSeq" id="WP_088711960.1">
    <property type="nucleotide sequence ID" value="NZ_NFZT01000001.1"/>
</dbReference>
<dbReference type="PROSITE" id="PS50263">
    <property type="entry name" value="CN_HYDROLASE"/>
    <property type="match status" value="1"/>
</dbReference>
<accession>A0A219B4V3</accession>
<protein>
    <submittedName>
        <fullName evidence="4">Nitrilase</fullName>
    </submittedName>
</protein>
<dbReference type="InterPro" id="IPR003010">
    <property type="entry name" value="C-N_Hydrolase"/>
</dbReference>
<reference evidence="5" key="1">
    <citation type="submission" date="2017-05" db="EMBL/GenBank/DDBJ databases">
        <authorList>
            <person name="Lin X."/>
        </authorList>
    </citation>
    <scope>NUCLEOTIDE SEQUENCE [LARGE SCALE GENOMIC DNA]</scope>
    <source>
        <strain evidence="5">JLT2012</strain>
    </source>
</reference>
<name>A0A219B4V3_9SPHN</name>
<evidence type="ECO:0000256" key="2">
    <source>
        <dbReference type="ARBA" id="ARBA00022801"/>
    </source>
</evidence>
<dbReference type="InterPro" id="IPR001110">
    <property type="entry name" value="UPF0012_CS"/>
</dbReference>
<dbReference type="InterPro" id="IPR036526">
    <property type="entry name" value="C-N_Hydrolase_sf"/>
</dbReference>
<evidence type="ECO:0000256" key="1">
    <source>
        <dbReference type="ARBA" id="ARBA00010613"/>
    </source>
</evidence>
<dbReference type="CDD" id="cd07572">
    <property type="entry name" value="nit"/>
    <property type="match status" value="1"/>
</dbReference>
<dbReference type="AlphaFoldDB" id="A0A219B4V3"/>
<keyword evidence="5" id="KW-1185">Reference proteome</keyword>
<organism evidence="4 5">
    <name type="scientific">Pacificimonas flava</name>
    <dbReference type="NCBI Taxonomy" id="1234595"/>
    <lineage>
        <taxon>Bacteria</taxon>
        <taxon>Pseudomonadati</taxon>
        <taxon>Pseudomonadota</taxon>
        <taxon>Alphaproteobacteria</taxon>
        <taxon>Sphingomonadales</taxon>
        <taxon>Sphingosinicellaceae</taxon>
        <taxon>Pacificimonas</taxon>
    </lineage>
</organism>
<dbReference type="SUPFAM" id="SSF56317">
    <property type="entry name" value="Carbon-nitrogen hydrolase"/>
    <property type="match status" value="1"/>
</dbReference>
<gene>
    <name evidence="4" type="ORF">B5C34_06655</name>
</gene>
<evidence type="ECO:0000313" key="4">
    <source>
        <dbReference type="EMBL" id="OWV33173.1"/>
    </source>
</evidence>
<dbReference type="Gene3D" id="3.60.110.10">
    <property type="entry name" value="Carbon-nitrogen hydrolase"/>
    <property type="match status" value="1"/>
</dbReference>
<dbReference type="PANTHER" id="PTHR23088">
    <property type="entry name" value="NITRILASE-RELATED"/>
    <property type="match status" value="1"/>
</dbReference>
<comment type="caution">
    <text evidence="4">The sequence shown here is derived from an EMBL/GenBank/DDBJ whole genome shotgun (WGS) entry which is preliminary data.</text>
</comment>
<proteinExistence type="inferred from homology"/>
<evidence type="ECO:0000259" key="3">
    <source>
        <dbReference type="PROSITE" id="PS50263"/>
    </source>
</evidence>
<dbReference type="Proteomes" id="UP000198462">
    <property type="component" value="Unassembled WGS sequence"/>
</dbReference>
<comment type="similarity">
    <text evidence="1">Belongs to the carbon-nitrogen hydrolase superfamily. NIT1/NIT2 family.</text>
</comment>
<dbReference type="OrthoDB" id="9811121at2"/>
<dbReference type="PROSITE" id="PS01227">
    <property type="entry name" value="UPF0012"/>
    <property type="match status" value="1"/>
</dbReference>
<keyword evidence="2" id="KW-0378">Hydrolase</keyword>
<dbReference type="InterPro" id="IPR045254">
    <property type="entry name" value="Nit1/2_C-N_Hydrolase"/>
</dbReference>
<dbReference type="Pfam" id="PF00795">
    <property type="entry name" value="CN_hydrolase"/>
    <property type="match status" value="1"/>
</dbReference>